<dbReference type="Gene3D" id="2.60.120.10">
    <property type="entry name" value="Jelly Rolls"/>
    <property type="match status" value="1"/>
</dbReference>
<dbReference type="PANTHER" id="PTHR11019:SF199">
    <property type="entry name" value="HTH-TYPE TRANSCRIPTIONAL REGULATOR NIMR"/>
    <property type="match status" value="1"/>
</dbReference>
<dbReference type="InterPro" id="IPR018060">
    <property type="entry name" value="HTH_AraC"/>
</dbReference>
<organism evidence="5 6">
    <name type="scientific">Hymenobacter cavernae</name>
    <dbReference type="NCBI Taxonomy" id="2044852"/>
    <lineage>
        <taxon>Bacteria</taxon>
        <taxon>Pseudomonadati</taxon>
        <taxon>Bacteroidota</taxon>
        <taxon>Cytophagia</taxon>
        <taxon>Cytophagales</taxon>
        <taxon>Hymenobacteraceae</taxon>
        <taxon>Hymenobacter</taxon>
    </lineage>
</organism>
<feature type="domain" description="HTH araC/xylS-type" evidence="4">
    <location>
        <begin position="167"/>
        <end position="265"/>
    </location>
</feature>
<dbReference type="InterPro" id="IPR011051">
    <property type="entry name" value="RmlC_Cupin_sf"/>
</dbReference>
<dbReference type="RefSeq" id="WP_188812086.1">
    <property type="nucleotide sequence ID" value="NZ_BMHT01000002.1"/>
</dbReference>
<evidence type="ECO:0000313" key="6">
    <source>
        <dbReference type="Proteomes" id="UP000632273"/>
    </source>
</evidence>
<keyword evidence="3" id="KW-0804">Transcription</keyword>
<dbReference type="SMART" id="SM00342">
    <property type="entry name" value="HTH_ARAC"/>
    <property type="match status" value="1"/>
</dbReference>
<dbReference type="SUPFAM" id="SSF51182">
    <property type="entry name" value="RmlC-like cupins"/>
    <property type="match status" value="1"/>
</dbReference>
<evidence type="ECO:0000256" key="1">
    <source>
        <dbReference type="ARBA" id="ARBA00023015"/>
    </source>
</evidence>
<keyword evidence="1" id="KW-0805">Transcription regulation</keyword>
<keyword evidence="6" id="KW-1185">Reference proteome</keyword>
<evidence type="ECO:0000256" key="2">
    <source>
        <dbReference type="ARBA" id="ARBA00023125"/>
    </source>
</evidence>
<sequence>MLTTAQFLQQVIDIDSRPACMFVQHARTEHNYPMHHHQKGQFVYVEEGLAYLYAPNKTYFIPARHYVWIPPLLEHRVFVQSPQHLLHSLCFAVDDDLGHPFYSTMGIYPVTTLLYEMLLFTEKWDGHICPDDHDQYLFLQTLKMILPKISQHPLPIVLPTTDDERLQPVLAYLHQNLGEPLEVAAVARRFGFSMRNLSRLFQQRMSLSFVQYLKLCRVIAAMEQMLQTSKNISEIAYSVGYNSLSAFSNTFTQLVHCRPTEFMLREHKHSKHMTRR</sequence>
<gene>
    <name evidence="5" type="ORF">GCM10011383_11880</name>
</gene>
<protein>
    <submittedName>
        <fullName evidence="5">Transcriptional regulator</fullName>
    </submittedName>
</protein>
<dbReference type="InterPro" id="IPR003313">
    <property type="entry name" value="AraC-bd"/>
</dbReference>
<dbReference type="PROSITE" id="PS01124">
    <property type="entry name" value="HTH_ARAC_FAMILY_2"/>
    <property type="match status" value="1"/>
</dbReference>
<evidence type="ECO:0000313" key="5">
    <source>
        <dbReference type="EMBL" id="GGF02622.1"/>
    </source>
</evidence>
<comment type="caution">
    <text evidence="5">The sequence shown here is derived from an EMBL/GenBank/DDBJ whole genome shotgun (WGS) entry which is preliminary data.</text>
</comment>
<dbReference type="Proteomes" id="UP000632273">
    <property type="component" value="Unassembled WGS sequence"/>
</dbReference>
<dbReference type="PANTHER" id="PTHR11019">
    <property type="entry name" value="HTH-TYPE TRANSCRIPTIONAL REGULATOR NIMR"/>
    <property type="match status" value="1"/>
</dbReference>
<dbReference type="Pfam" id="PF02311">
    <property type="entry name" value="AraC_binding"/>
    <property type="match status" value="1"/>
</dbReference>
<dbReference type="Gene3D" id="1.10.10.60">
    <property type="entry name" value="Homeodomain-like"/>
    <property type="match status" value="2"/>
</dbReference>
<dbReference type="SUPFAM" id="SSF46689">
    <property type="entry name" value="Homeodomain-like"/>
    <property type="match status" value="2"/>
</dbReference>
<dbReference type="InterPro" id="IPR014710">
    <property type="entry name" value="RmlC-like_jellyroll"/>
</dbReference>
<evidence type="ECO:0000256" key="3">
    <source>
        <dbReference type="ARBA" id="ARBA00023163"/>
    </source>
</evidence>
<keyword evidence="2" id="KW-0238">DNA-binding</keyword>
<accession>A0ABQ1TSH2</accession>
<dbReference type="InterPro" id="IPR009057">
    <property type="entry name" value="Homeodomain-like_sf"/>
</dbReference>
<reference evidence="6" key="1">
    <citation type="journal article" date="2019" name="Int. J. Syst. Evol. Microbiol.">
        <title>The Global Catalogue of Microorganisms (GCM) 10K type strain sequencing project: providing services to taxonomists for standard genome sequencing and annotation.</title>
        <authorList>
            <consortium name="The Broad Institute Genomics Platform"/>
            <consortium name="The Broad Institute Genome Sequencing Center for Infectious Disease"/>
            <person name="Wu L."/>
            <person name="Ma J."/>
        </authorList>
    </citation>
    <scope>NUCLEOTIDE SEQUENCE [LARGE SCALE GENOMIC DNA]</scope>
    <source>
        <strain evidence="6">CGMCC 1.15197</strain>
    </source>
</reference>
<dbReference type="EMBL" id="BMHT01000002">
    <property type="protein sequence ID" value="GGF02622.1"/>
    <property type="molecule type" value="Genomic_DNA"/>
</dbReference>
<name>A0ABQ1TSH2_9BACT</name>
<dbReference type="Pfam" id="PF12833">
    <property type="entry name" value="HTH_18"/>
    <property type="match status" value="1"/>
</dbReference>
<proteinExistence type="predicted"/>
<evidence type="ECO:0000259" key="4">
    <source>
        <dbReference type="PROSITE" id="PS01124"/>
    </source>
</evidence>